<dbReference type="OrthoDB" id="1056775at2"/>
<dbReference type="Pfam" id="PF04542">
    <property type="entry name" value="Sigma70_r2"/>
    <property type="match status" value="1"/>
</dbReference>
<sequence length="191" mass="22475">MESLYKLIRDCIARDSKSQRAFYEYYYGFALKTVFRYIYQYDKAADVVNDGFVKIFNSLERFKFKKGDADTERILMGWMKRILINTAIDELRKLQNSPVVVELPEYIWEQTDRCYNADQKILYKELICEIKRLPPSYRKVFNMFVIDGFSHGEIANMLGISEGTSKSALAKAKAQLKRFIENRFAEKSYAV</sequence>
<dbReference type="PANTHER" id="PTHR43133">
    <property type="entry name" value="RNA POLYMERASE ECF-TYPE SIGMA FACTO"/>
    <property type="match status" value="1"/>
</dbReference>
<evidence type="ECO:0000256" key="2">
    <source>
        <dbReference type="ARBA" id="ARBA00023015"/>
    </source>
</evidence>
<dbReference type="EMBL" id="FOXQ01000003">
    <property type="protein sequence ID" value="SFP90778.1"/>
    <property type="molecule type" value="Genomic_DNA"/>
</dbReference>
<dbReference type="RefSeq" id="WP_090656505.1">
    <property type="nucleotide sequence ID" value="NZ_FOXQ01000003.1"/>
</dbReference>
<dbReference type="STRING" id="1465490.SAMN05444277_10394"/>
<dbReference type="PANTHER" id="PTHR43133:SF46">
    <property type="entry name" value="RNA POLYMERASE SIGMA-70 FACTOR ECF SUBFAMILY"/>
    <property type="match status" value="1"/>
</dbReference>
<name>A0A1I5U658_9BACT</name>
<dbReference type="CDD" id="cd06171">
    <property type="entry name" value="Sigma70_r4"/>
    <property type="match status" value="1"/>
</dbReference>
<dbReference type="GO" id="GO:0016987">
    <property type="term" value="F:sigma factor activity"/>
    <property type="evidence" value="ECO:0007669"/>
    <property type="project" value="UniProtKB-KW"/>
</dbReference>
<dbReference type="InterPro" id="IPR013325">
    <property type="entry name" value="RNA_pol_sigma_r2"/>
</dbReference>
<dbReference type="InterPro" id="IPR014284">
    <property type="entry name" value="RNA_pol_sigma-70_dom"/>
</dbReference>
<evidence type="ECO:0000259" key="5">
    <source>
        <dbReference type="Pfam" id="PF04542"/>
    </source>
</evidence>
<dbReference type="Pfam" id="PF08281">
    <property type="entry name" value="Sigma70_r4_2"/>
    <property type="match status" value="1"/>
</dbReference>
<keyword evidence="3" id="KW-0731">Sigma factor</keyword>
<dbReference type="Gene3D" id="1.10.1740.10">
    <property type="match status" value="1"/>
</dbReference>
<dbReference type="SUPFAM" id="SSF88946">
    <property type="entry name" value="Sigma2 domain of RNA polymerase sigma factors"/>
    <property type="match status" value="1"/>
</dbReference>
<evidence type="ECO:0000313" key="8">
    <source>
        <dbReference type="Proteomes" id="UP000199031"/>
    </source>
</evidence>
<keyword evidence="4" id="KW-0804">Transcription</keyword>
<dbReference type="InterPro" id="IPR036388">
    <property type="entry name" value="WH-like_DNA-bd_sf"/>
</dbReference>
<dbReference type="GO" id="GO:0006352">
    <property type="term" value="P:DNA-templated transcription initiation"/>
    <property type="evidence" value="ECO:0007669"/>
    <property type="project" value="InterPro"/>
</dbReference>
<evidence type="ECO:0000313" key="7">
    <source>
        <dbReference type="EMBL" id="SFP90778.1"/>
    </source>
</evidence>
<dbReference type="Proteomes" id="UP000199031">
    <property type="component" value="Unassembled WGS sequence"/>
</dbReference>
<evidence type="ECO:0000256" key="1">
    <source>
        <dbReference type="ARBA" id="ARBA00010641"/>
    </source>
</evidence>
<gene>
    <name evidence="7" type="ORF">SAMN05444277_10394</name>
</gene>
<evidence type="ECO:0000256" key="4">
    <source>
        <dbReference type="ARBA" id="ARBA00023163"/>
    </source>
</evidence>
<dbReference type="AlphaFoldDB" id="A0A1I5U658"/>
<dbReference type="NCBIfam" id="TIGR02937">
    <property type="entry name" value="sigma70-ECF"/>
    <property type="match status" value="1"/>
</dbReference>
<organism evidence="7 8">
    <name type="scientific">Parafilimonas terrae</name>
    <dbReference type="NCBI Taxonomy" id="1465490"/>
    <lineage>
        <taxon>Bacteria</taxon>
        <taxon>Pseudomonadati</taxon>
        <taxon>Bacteroidota</taxon>
        <taxon>Chitinophagia</taxon>
        <taxon>Chitinophagales</taxon>
        <taxon>Chitinophagaceae</taxon>
        <taxon>Parafilimonas</taxon>
    </lineage>
</organism>
<feature type="domain" description="RNA polymerase sigma factor 70 region 4 type 2" evidence="6">
    <location>
        <begin position="125"/>
        <end position="176"/>
    </location>
</feature>
<dbReference type="GO" id="GO:0003677">
    <property type="term" value="F:DNA binding"/>
    <property type="evidence" value="ECO:0007669"/>
    <property type="project" value="InterPro"/>
</dbReference>
<accession>A0A1I5U658</accession>
<evidence type="ECO:0000256" key="3">
    <source>
        <dbReference type="ARBA" id="ARBA00023082"/>
    </source>
</evidence>
<keyword evidence="8" id="KW-1185">Reference proteome</keyword>
<dbReference type="InterPro" id="IPR007627">
    <property type="entry name" value="RNA_pol_sigma70_r2"/>
</dbReference>
<dbReference type="InterPro" id="IPR013324">
    <property type="entry name" value="RNA_pol_sigma_r3/r4-like"/>
</dbReference>
<evidence type="ECO:0000259" key="6">
    <source>
        <dbReference type="Pfam" id="PF08281"/>
    </source>
</evidence>
<dbReference type="InterPro" id="IPR039425">
    <property type="entry name" value="RNA_pol_sigma-70-like"/>
</dbReference>
<proteinExistence type="inferred from homology"/>
<dbReference type="InterPro" id="IPR013249">
    <property type="entry name" value="RNA_pol_sigma70_r4_t2"/>
</dbReference>
<protein>
    <submittedName>
        <fullName evidence="7">RNA polymerase sigma-70 factor, ECF subfamily</fullName>
    </submittedName>
</protein>
<dbReference type="SUPFAM" id="SSF88659">
    <property type="entry name" value="Sigma3 and sigma4 domains of RNA polymerase sigma factors"/>
    <property type="match status" value="1"/>
</dbReference>
<reference evidence="7 8" key="1">
    <citation type="submission" date="2016-10" db="EMBL/GenBank/DDBJ databases">
        <authorList>
            <person name="de Groot N.N."/>
        </authorList>
    </citation>
    <scope>NUCLEOTIDE SEQUENCE [LARGE SCALE GENOMIC DNA]</scope>
    <source>
        <strain evidence="7 8">DSM 28286</strain>
    </source>
</reference>
<comment type="similarity">
    <text evidence="1">Belongs to the sigma-70 factor family. ECF subfamily.</text>
</comment>
<feature type="domain" description="RNA polymerase sigma-70 region 2" evidence="5">
    <location>
        <begin position="22"/>
        <end position="95"/>
    </location>
</feature>
<dbReference type="Gene3D" id="1.10.10.10">
    <property type="entry name" value="Winged helix-like DNA-binding domain superfamily/Winged helix DNA-binding domain"/>
    <property type="match status" value="1"/>
</dbReference>
<keyword evidence="2" id="KW-0805">Transcription regulation</keyword>